<evidence type="ECO:0000256" key="8">
    <source>
        <dbReference type="ARBA" id="ARBA00044898"/>
    </source>
</evidence>
<comment type="catalytic activity">
    <reaction evidence="14">
        <text>L-lysyl-glycine(out) = L-lysyl-glycine(in)</text>
        <dbReference type="Rhea" id="RHEA:79407"/>
        <dbReference type="ChEBI" id="CHEBI:191202"/>
    </reaction>
</comment>
<feature type="transmembrane region" description="Helical" evidence="19">
    <location>
        <begin position="89"/>
        <end position="111"/>
    </location>
</feature>
<comment type="catalytic activity">
    <reaction evidence="10">
        <text>L-lysyl-L-lysine(out) = L-lysyl-L-lysine(in)</text>
        <dbReference type="Rhea" id="RHEA:79403"/>
        <dbReference type="ChEBI" id="CHEBI:229956"/>
    </reaction>
</comment>
<feature type="transmembrane region" description="Helical" evidence="19">
    <location>
        <begin position="117"/>
        <end position="138"/>
    </location>
</feature>
<comment type="caution">
    <text evidence="20">The sequence shown here is derived from an EMBL/GenBank/DDBJ whole genome shotgun (WGS) entry which is preliminary data.</text>
</comment>
<comment type="catalytic activity">
    <reaction evidence="13">
        <text>L-alanyl-L-lysine(out) = L-alanyl-L-lysine(in)</text>
        <dbReference type="Rhea" id="RHEA:79415"/>
        <dbReference type="ChEBI" id="CHEBI:192470"/>
    </reaction>
</comment>
<comment type="catalytic activity">
    <reaction evidence="4">
        <text>L-alpha-aminoacyl-L-arginine(out) = L-alpha-aminoacyl-L-arginine(in)</text>
        <dbReference type="Rhea" id="RHEA:79367"/>
        <dbReference type="ChEBI" id="CHEBI:229968"/>
    </reaction>
</comment>
<dbReference type="Pfam" id="PF07690">
    <property type="entry name" value="MFS_1"/>
    <property type="match status" value="2"/>
</dbReference>
<keyword evidence="19" id="KW-1133">Transmembrane helix</keyword>
<dbReference type="AlphaFoldDB" id="A0A4S4K8U6"/>
<evidence type="ECO:0000256" key="19">
    <source>
        <dbReference type="SAM" id="Phobius"/>
    </source>
</evidence>
<feature type="transmembrane region" description="Helical" evidence="19">
    <location>
        <begin position="440"/>
        <end position="460"/>
    </location>
</feature>
<feature type="transmembrane region" description="Helical" evidence="19">
    <location>
        <begin position="173"/>
        <end position="194"/>
    </location>
</feature>
<evidence type="ECO:0000256" key="2">
    <source>
        <dbReference type="ARBA" id="ARBA00044876"/>
    </source>
</evidence>
<evidence type="ECO:0000256" key="12">
    <source>
        <dbReference type="ARBA" id="ARBA00044912"/>
    </source>
</evidence>
<dbReference type="InterPro" id="IPR011701">
    <property type="entry name" value="MFS"/>
</dbReference>
<evidence type="ECO:0000256" key="17">
    <source>
        <dbReference type="ARBA" id="ARBA00045709"/>
    </source>
</evidence>
<evidence type="ECO:0000256" key="7">
    <source>
        <dbReference type="ARBA" id="ARBA00044893"/>
    </source>
</evidence>
<evidence type="ECO:0000256" key="10">
    <source>
        <dbReference type="ARBA" id="ARBA00044900"/>
    </source>
</evidence>
<dbReference type="PANTHER" id="PTHR23512:SF12">
    <property type="entry name" value="TRANSPORTER, PUTATIVE (AFU_ORTHOLOGUE AFUA_4G00260)-RELATED"/>
    <property type="match status" value="1"/>
</dbReference>
<evidence type="ECO:0000256" key="11">
    <source>
        <dbReference type="ARBA" id="ARBA00044903"/>
    </source>
</evidence>
<feature type="transmembrane region" description="Helical" evidence="19">
    <location>
        <begin position="314"/>
        <end position="334"/>
    </location>
</feature>
<evidence type="ECO:0000256" key="18">
    <source>
        <dbReference type="ARBA" id="ARBA00046376"/>
    </source>
</evidence>
<keyword evidence="19" id="KW-0472">Membrane</keyword>
<dbReference type="EMBL" id="SGPJ01000478">
    <property type="protein sequence ID" value="THG94243.1"/>
    <property type="molecule type" value="Genomic_DNA"/>
</dbReference>
<proteinExistence type="predicted"/>
<comment type="subcellular location">
    <subcellularLocation>
        <location evidence="1">Membrane</location>
        <topology evidence="1">Multi-pass membrane protein</topology>
    </subcellularLocation>
</comment>
<evidence type="ECO:0000256" key="14">
    <source>
        <dbReference type="ARBA" id="ARBA00044924"/>
    </source>
</evidence>
<keyword evidence="19" id="KW-0812">Transmembrane</keyword>
<protein>
    <recommendedName>
        <fullName evidence="15">Lysosomal dipeptide transporter MFSD1</fullName>
    </recommendedName>
    <alternativeName>
        <fullName evidence="16">Major facilitator superfamily domain-containing protein 1</fullName>
    </alternativeName>
</protein>
<feature type="transmembrane region" description="Helical" evidence="19">
    <location>
        <begin position="525"/>
        <end position="548"/>
    </location>
</feature>
<evidence type="ECO:0000256" key="16">
    <source>
        <dbReference type="ARBA" id="ARBA00045018"/>
    </source>
</evidence>
<organism evidence="20 21">
    <name type="scientific">Hermanssonia centrifuga</name>
    <dbReference type="NCBI Taxonomy" id="98765"/>
    <lineage>
        <taxon>Eukaryota</taxon>
        <taxon>Fungi</taxon>
        <taxon>Dikarya</taxon>
        <taxon>Basidiomycota</taxon>
        <taxon>Agaricomycotina</taxon>
        <taxon>Agaricomycetes</taxon>
        <taxon>Polyporales</taxon>
        <taxon>Meruliaceae</taxon>
        <taxon>Hermanssonia</taxon>
    </lineage>
</organism>
<evidence type="ECO:0000256" key="6">
    <source>
        <dbReference type="ARBA" id="ARBA00044891"/>
    </source>
</evidence>
<dbReference type="InterPro" id="IPR052187">
    <property type="entry name" value="MFSD1"/>
</dbReference>
<dbReference type="Gene3D" id="1.20.1250.20">
    <property type="entry name" value="MFS general substrate transporter like domains"/>
    <property type="match status" value="2"/>
</dbReference>
<feature type="transmembrane region" description="Helical" evidence="19">
    <location>
        <begin position="274"/>
        <end position="294"/>
    </location>
</feature>
<evidence type="ECO:0000256" key="5">
    <source>
        <dbReference type="ARBA" id="ARBA00044884"/>
    </source>
</evidence>
<comment type="function">
    <text evidence="17">Lysosomal dipeptide uniporter that selectively exports lysine, arginine or histidine-containing dipeptides with a net positive charge from the lysosome lumen into the cytosol. Could play a role in a specific type of protein O-glycosylation indirectly regulating macrophages migration and tissue invasion. Also essential for liver homeostasis.</text>
</comment>
<comment type="subunit">
    <text evidence="18">Homodimer. Interacts with lysosomal protein GLMP (via lumenal domain); the interaction starts while both proteins are still in the endoplasmic reticulum and is required for stabilization of MFSD1 in lysosomes but has no direct effect on its targeting to lysosomes or transporter activity.</text>
</comment>
<evidence type="ECO:0000256" key="9">
    <source>
        <dbReference type="ARBA" id="ARBA00044899"/>
    </source>
</evidence>
<comment type="catalytic activity">
    <reaction evidence="7">
        <text>L-alpha-aminoacyl-L-lysine(out) = L-alpha-aminoacyl-L-lysine(in)</text>
        <dbReference type="Rhea" id="RHEA:79383"/>
        <dbReference type="ChEBI" id="CHEBI:229966"/>
    </reaction>
</comment>
<comment type="catalytic activity">
    <reaction evidence="9">
        <text>L-arginyl-L-alpha-amino acid(out) = L-arginyl-L-alpha-amino acid(in)</text>
        <dbReference type="Rhea" id="RHEA:79371"/>
        <dbReference type="ChEBI" id="CHEBI:84315"/>
    </reaction>
</comment>
<name>A0A4S4K8U6_9APHY</name>
<dbReference type="GO" id="GO:0016020">
    <property type="term" value="C:membrane"/>
    <property type="evidence" value="ECO:0007669"/>
    <property type="project" value="UniProtKB-SubCell"/>
</dbReference>
<comment type="catalytic activity">
    <reaction evidence="8">
        <text>L-aspartyl-L-lysine(out) = L-aspartyl-L-lysine(in)</text>
        <dbReference type="Rhea" id="RHEA:79411"/>
        <dbReference type="ChEBI" id="CHEBI:229953"/>
    </reaction>
</comment>
<comment type="catalytic activity">
    <reaction evidence="5">
        <text>L-alpha-aminoacyl-L-histidine(out) = L-alpha-aminoacyl-L-histidine(in)</text>
        <dbReference type="Rhea" id="RHEA:79375"/>
        <dbReference type="ChEBI" id="CHEBI:229967"/>
    </reaction>
</comment>
<evidence type="ECO:0000256" key="13">
    <source>
        <dbReference type="ARBA" id="ARBA00044919"/>
    </source>
</evidence>
<evidence type="ECO:0000256" key="1">
    <source>
        <dbReference type="ARBA" id="ARBA00004141"/>
    </source>
</evidence>
<evidence type="ECO:0000313" key="21">
    <source>
        <dbReference type="Proteomes" id="UP000309038"/>
    </source>
</evidence>
<evidence type="ECO:0000313" key="20">
    <source>
        <dbReference type="EMBL" id="THG94243.1"/>
    </source>
</evidence>
<sequence>MAVPKTESIEKSPTEEKVSYDLNEVAVPAASVSRDANEPPTKRNLPYGWQLLMIILTCLCTFGNHWSNGLIVALKTTIIKETHINNSQFATLVAVTNLVNTFLCIGLGFAIDKWGGAVLSVILTAFHLSGSIVMSGAATNNLNSYPLLIVGKVLAAIGDGSLDNAQHRIFSTYFAPGKGFAFSIGAIWGVANLAQFTGQSTANVITQSLGSYAWALWISSAIALFSFFCAVGVFFLDIYLRDRYAVTDQTNGRPHTGLVKTGTFNLKAIKHLPVTFWVVVLFAVFENAGVQSFVSISTQFAQQRLSKGAVIGGWVSSFYLLLPACLTPFLGVYIDVFGQRIGFLFLSGLTFLISMLLLKFSRTVPAFVAAYVFYALSQCVTPAPQVEIIRSIIPDPQYFATGFAIKKSVVQASIVIITTAAGKLQDDTASDSLDPAVSLWLAYAFVSVAISGVLLAVSYLTPTLLPAARLSQITPRCLPAEVDILARRKGITSEKLGEDGEELDETKEKERILKAPSLDSPALRWFFLITSVGIIFIGWILFGLGVAWGVHGSVIAGTTGE</sequence>
<accession>A0A4S4K8U6</accession>
<comment type="catalytic activity">
    <reaction evidence="3">
        <text>L-histidyl-glycine(out) = L-histidyl-glycine(in)</text>
        <dbReference type="Rhea" id="RHEA:79395"/>
        <dbReference type="ChEBI" id="CHEBI:229957"/>
    </reaction>
</comment>
<feature type="transmembrane region" description="Helical" evidence="19">
    <location>
        <begin position="341"/>
        <end position="358"/>
    </location>
</feature>
<comment type="catalytic activity">
    <reaction evidence="6">
        <text>L-lysyl-L-alpha-amino acid(out) = L-lysyl-L-alpha-amino acid(in)</text>
        <dbReference type="Rhea" id="RHEA:79387"/>
        <dbReference type="ChEBI" id="CHEBI:229965"/>
    </reaction>
</comment>
<gene>
    <name evidence="20" type="ORF">EW026_g7194</name>
</gene>
<dbReference type="PANTHER" id="PTHR23512">
    <property type="entry name" value="MAJOR FACILITATOR SUPERFAMILY DOMAIN-CONTAINING PROTEIN 1"/>
    <property type="match status" value="1"/>
</dbReference>
<comment type="catalytic activity">
    <reaction evidence="11">
        <text>L-arginyl-glycine(out) = L-arginyl-glycine(in)</text>
        <dbReference type="Rhea" id="RHEA:79391"/>
        <dbReference type="ChEBI" id="CHEBI:229955"/>
    </reaction>
</comment>
<feature type="transmembrane region" description="Helical" evidence="19">
    <location>
        <begin position="214"/>
        <end position="236"/>
    </location>
</feature>
<keyword evidence="21" id="KW-1185">Reference proteome</keyword>
<comment type="catalytic activity">
    <reaction evidence="2">
        <text>L-lysyl-L-alanine(out) = L-lysyl-L-alanine(in)</text>
        <dbReference type="Rhea" id="RHEA:79399"/>
        <dbReference type="ChEBI" id="CHEBI:229954"/>
    </reaction>
</comment>
<dbReference type="InterPro" id="IPR036259">
    <property type="entry name" value="MFS_trans_sf"/>
</dbReference>
<evidence type="ECO:0000256" key="15">
    <source>
        <dbReference type="ARBA" id="ARBA00044985"/>
    </source>
</evidence>
<dbReference type="Proteomes" id="UP000309038">
    <property type="component" value="Unassembled WGS sequence"/>
</dbReference>
<comment type="catalytic activity">
    <reaction evidence="12">
        <text>L-histidyl-L-alpha-amino acid(out) = L-histidyl-L-alpha-amino acid(in)</text>
        <dbReference type="Rhea" id="RHEA:79379"/>
        <dbReference type="ChEBI" id="CHEBI:229964"/>
    </reaction>
</comment>
<reference evidence="20 21" key="1">
    <citation type="submission" date="2019-02" db="EMBL/GenBank/DDBJ databases">
        <title>Genome sequencing of the rare red list fungi Phlebia centrifuga.</title>
        <authorList>
            <person name="Buettner E."/>
            <person name="Kellner H."/>
        </authorList>
    </citation>
    <scope>NUCLEOTIDE SEQUENCE [LARGE SCALE GENOMIC DNA]</scope>
    <source>
        <strain evidence="20 21">DSM 108282</strain>
    </source>
</reference>
<evidence type="ECO:0000256" key="3">
    <source>
        <dbReference type="ARBA" id="ARBA00044878"/>
    </source>
</evidence>
<dbReference type="GO" id="GO:0022857">
    <property type="term" value="F:transmembrane transporter activity"/>
    <property type="evidence" value="ECO:0007669"/>
    <property type="project" value="InterPro"/>
</dbReference>
<feature type="transmembrane region" description="Helical" evidence="19">
    <location>
        <begin position="47"/>
        <end position="68"/>
    </location>
</feature>
<evidence type="ECO:0000256" key="4">
    <source>
        <dbReference type="ARBA" id="ARBA00044881"/>
    </source>
</evidence>
<dbReference type="SUPFAM" id="SSF103473">
    <property type="entry name" value="MFS general substrate transporter"/>
    <property type="match status" value="1"/>
</dbReference>